<dbReference type="Pfam" id="PF04308">
    <property type="entry name" value="RNaseH_like"/>
    <property type="match status" value="1"/>
</dbReference>
<dbReference type="PANTHER" id="PTHR39961:SF1">
    <property type="entry name" value="DUF458 DOMAIN-CONTAINING PROTEIN"/>
    <property type="match status" value="1"/>
</dbReference>
<dbReference type="Proteomes" id="UP000028713">
    <property type="component" value="Unassembled WGS sequence"/>
</dbReference>
<dbReference type="InterPro" id="IPR007405">
    <property type="entry name" value="Phage_KVP40_Orf299"/>
</dbReference>
<keyword evidence="2" id="KW-1185">Reference proteome</keyword>
<sequence length="161" mass="18165">METQQQTWQNMTGKIFQHSITQLVEEAIIREQANGHRLKVCVGSDSHVYGDAINYATAVVVIREGKGAFTFIRKEREIQNISIKERMLNEVNKSVEIAYAICSILENYDVEMEVHADINTDPDFKSNVALKDAMGYILGMGYIFKAKPYAFASSNCADMMV</sequence>
<name>A0A085Z6C0_9FLAO</name>
<evidence type="ECO:0000313" key="1">
    <source>
        <dbReference type="EMBL" id="KFE99983.1"/>
    </source>
</evidence>
<proteinExistence type="predicted"/>
<reference evidence="1 2" key="1">
    <citation type="submission" date="2014-07" db="EMBL/GenBank/DDBJ databases">
        <title>Genome of Chryseobacterium formosense LMG 24722.</title>
        <authorList>
            <person name="Pipes S.E."/>
            <person name="Stropko S.J."/>
            <person name="Newman J.D."/>
        </authorList>
    </citation>
    <scope>NUCLEOTIDE SEQUENCE [LARGE SCALE GENOMIC DNA]</scope>
    <source>
        <strain evidence="1 2">LMG 24722</strain>
    </source>
</reference>
<evidence type="ECO:0008006" key="3">
    <source>
        <dbReference type="Google" id="ProtNLM"/>
    </source>
</evidence>
<evidence type="ECO:0000313" key="2">
    <source>
        <dbReference type="Proteomes" id="UP000028713"/>
    </source>
</evidence>
<dbReference type="AlphaFoldDB" id="A0A085Z6C0"/>
<dbReference type="eggNOG" id="COG1978">
    <property type="taxonomic scope" value="Bacteria"/>
</dbReference>
<dbReference type="OrthoDB" id="13663at2"/>
<organism evidence="1 2">
    <name type="scientific">Chryseobacterium formosense</name>
    <dbReference type="NCBI Taxonomy" id="236814"/>
    <lineage>
        <taxon>Bacteria</taxon>
        <taxon>Pseudomonadati</taxon>
        <taxon>Bacteroidota</taxon>
        <taxon>Flavobacteriia</taxon>
        <taxon>Flavobacteriales</taxon>
        <taxon>Weeksellaceae</taxon>
        <taxon>Chryseobacterium group</taxon>
        <taxon>Chryseobacterium</taxon>
    </lineage>
</organism>
<dbReference type="RefSeq" id="WP_034673932.1">
    <property type="nucleotide sequence ID" value="NZ_FPAP01000002.1"/>
</dbReference>
<gene>
    <name evidence="1" type="ORF">IX39_04960</name>
</gene>
<accession>A0A085Z6C0</accession>
<dbReference type="STRING" id="236814.IX39_04960"/>
<comment type="caution">
    <text evidence="1">The sequence shown here is derived from an EMBL/GenBank/DDBJ whole genome shotgun (WGS) entry which is preliminary data.</text>
</comment>
<dbReference type="PANTHER" id="PTHR39961">
    <property type="entry name" value="HYPOTHETICAL CYTOSOLIC PROTEIN"/>
    <property type="match status" value="1"/>
</dbReference>
<dbReference type="EMBL" id="JPRP01000001">
    <property type="protein sequence ID" value="KFE99983.1"/>
    <property type="molecule type" value="Genomic_DNA"/>
</dbReference>
<protein>
    <recommendedName>
        <fullName evidence="3">DUF458 domain-containing protein</fullName>
    </recommendedName>
</protein>